<dbReference type="SUPFAM" id="SSF47226">
    <property type="entry name" value="Histidine-containing phosphotransfer domain, HPT domain"/>
    <property type="match status" value="1"/>
</dbReference>
<organism evidence="3 4">
    <name type="scientific">Rugamonas rivuli</name>
    <dbReference type="NCBI Taxonomy" id="2743358"/>
    <lineage>
        <taxon>Bacteria</taxon>
        <taxon>Pseudomonadati</taxon>
        <taxon>Pseudomonadota</taxon>
        <taxon>Betaproteobacteria</taxon>
        <taxon>Burkholderiales</taxon>
        <taxon>Oxalobacteraceae</taxon>
        <taxon>Telluria group</taxon>
        <taxon>Rugamonas</taxon>
    </lineage>
</organism>
<proteinExistence type="predicted"/>
<dbReference type="EMBL" id="WHUF01000001">
    <property type="protein sequence ID" value="MQA18718.1"/>
    <property type="molecule type" value="Genomic_DNA"/>
</dbReference>
<dbReference type="GO" id="GO:0000160">
    <property type="term" value="P:phosphorelay signal transduction system"/>
    <property type="evidence" value="ECO:0007669"/>
    <property type="project" value="UniProtKB-KW"/>
</dbReference>
<sequence>MATPVDPDFRARLAALNEKFAATVPVTMEKIGQALAACKAAPGDLPPEADLHQLHELLHGVAGSAGTFGFGMLGQQARRIEHMVRGVLAEHTGWPAVIPEVEQLLKWAARDAQATTYE</sequence>
<dbReference type="AlphaFoldDB" id="A0A843S8C9"/>
<keyword evidence="1" id="KW-0902">Two-component regulatory system</keyword>
<evidence type="ECO:0000256" key="1">
    <source>
        <dbReference type="ARBA" id="ARBA00023012"/>
    </source>
</evidence>
<evidence type="ECO:0000313" key="4">
    <source>
        <dbReference type="Proteomes" id="UP000444318"/>
    </source>
</evidence>
<comment type="caution">
    <text evidence="3">The sequence shown here is derived from an EMBL/GenBank/DDBJ whole genome shotgun (WGS) entry which is preliminary data.</text>
</comment>
<reference evidence="3 4" key="1">
    <citation type="submission" date="2019-10" db="EMBL/GenBank/DDBJ databases">
        <title>Two novel species isolated from a subtropical stream in China.</title>
        <authorList>
            <person name="Lu H."/>
        </authorList>
    </citation>
    <scope>NUCLEOTIDE SEQUENCE [LARGE SCALE GENOMIC DNA]</scope>
    <source>
        <strain evidence="3 4">FT103W</strain>
    </source>
</reference>
<dbReference type="InterPro" id="IPR036641">
    <property type="entry name" value="HPT_dom_sf"/>
</dbReference>
<dbReference type="Proteomes" id="UP000444318">
    <property type="component" value="Unassembled WGS sequence"/>
</dbReference>
<accession>A0A843S8C9</accession>
<dbReference type="InterPro" id="IPR008207">
    <property type="entry name" value="Sig_transdc_His_kin_Hpt_dom"/>
</dbReference>
<evidence type="ECO:0000259" key="2">
    <source>
        <dbReference type="Pfam" id="PF01627"/>
    </source>
</evidence>
<dbReference type="GO" id="GO:0004672">
    <property type="term" value="F:protein kinase activity"/>
    <property type="evidence" value="ECO:0007669"/>
    <property type="project" value="UniProtKB-ARBA"/>
</dbReference>
<keyword evidence="4" id="KW-1185">Reference proteome</keyword>
<dbReference type="Gene3D" id="1.20.120.160">
    <property type="entry name" value="HPT domain"/>
    <property type="match status" value="1"/>
</dbReference>
<dbReference type="RefSeq" id="WP_152801927.1">
    <property type="nucleotide sequence ID" value="NZ_WHUF01000001.1"/>
</dbReference>
<gene>
    <name evidence="3" type="ORF">GEV01_04230</name>
</gene>
<feature type="domain" description="HPt" evidence="2">
    <location>
        <begin position="18"/>
        <end position="105"/>
    </location>
</feature>
<protein>
    <submittedName>
        <fullName evidence="3">Hpt domain-containing protein</fullName>
    </submittedName>
</protein>
<dbReference type="Pfam" id="PF01627">
    <property type="entry name" value="Hpt"/>
    <property type="match status" value="1"/>
</dbReference>
<evidence type="ECO:0000313" key="3">
    <source>
        <dbReference type="EMBL" id="MQA18718.1"/>
    </source>
</evidence>
<name>A0A843S8C9_9BURK</name>